<evidence type="ECO:0000256" key="1">
    <source>
        <dbReference type="ARBA" id="ARBA00004141"/>
    </source>
</evidence>
<evidence type="ECO:0000256" key="4">
    <source>
        <dbReference type="ARBA" id="ARBA00022989"/>
    </source>
</evidence>
<keyword evidence="5 6" id="KW-0472">Membrane</keyword>
<evidence type="ECO:0000256" key="2">
    <source>
        <dbReference type="ARBA" id="ARBA00007524"/>
    </source>
</evidence>
<dbReference type="Gene3D" id="1.20.1260.100">
    <property type="entry name" value="TspO/MBR protein"/>
    <property type="match status" value="1"/>
</dbReference>
<dbReference type="AlphaFoldDB" id="A0A1C2EDR1"/>
<name>A0A1C2EDR1_9HYPH</name>
<accession>A0A1C2EDR1</accession>
<comment type="similarity">
    <text evidence="2">Belongs to the TspO/BZRP family.</text>
</comment>
<dbReference type="PANTHER" id="PTHR10057:SF0">
    <property type="entry name" value="TRANSLOCATOR PROTEIN"/>
    <property type="match status" value="1"/>
</dbReference>
<comment type="caution">
    <text evidence="7">The sequence shown here is derived from an EMBL/GenBank/DDBJ whole genome shotgun (WGS) entry which is preliminary data.</text>
</comment>
<dbReference type="PANTHER" id="PTHR10057">
    <property type="entry name" value="PERIPHERAL-TYPE BENZODIAZEPINE RECEPTOR"/>
    <property type="match status" value="1"/>
</dbReference>
<dbReference type="STRING" id="1566387.QV13_01095"/>
<dbReference type="GO" id="GO:0033013">
    <property type="term" value="P:tetrapyrrole metabolic process"/>
    <property type="evidence" value="ECO:0007669"/>
    <property type="project" value="UniProtKB-ARBA"/>
</dbReference>
<feature type="transmembrane region" description="Helical" evidence="6">
    <location>
        <begin position="53"/>
        <end position="74"/>
    </location>
</feature>
<dbReference type="PIRSF" id="PIRSF005859">
    <property type="entry name" value="PBR"/>
    <property type="match status" value="1"/>
</dbReference>
<sequence>MNTRQKAISPWFRAAIVIVPVIAASLLGQWATYPNLASWYAGLVKPSFNPPNWIFAPVWTVLYLLMAYSAWRVLKISDDDAERRFALTLFFLQLALNAMWSWLFFGLHNPLAGLLDIVPQFLLILATIDRFRRLDLAAAFCLVPLAAWVAFASLLNFEIWRLNG</sequence>
<reference evidence="7 8" key="1">
    <citation type="submission" date="2016-08" db="EMBL/GenBank/DDBJ databases">
        <title>Whole genome sequence of Mesorhizobium sp. strain UASWS1009 isolated from industrial sewage.</title>
        <authorList>
            <person name="Crovadore J."/>
            <person name="Calmin G."/>
            <person name="Chablais R."/>
            <person name="Cochard B."/>
            <person name="Lefort F."/>
        </authorList>
    </citation>
    <scope>NUCLEOTIDE SEQUENCE [LARGE SCALE GENOMIC DNA]</scope>
    <source>
        <strain evidence="7 8">UASWS1009</strain>
    </source>
</reference>
<dbReference type="Proteomes" id="UP000094412">
    <property type="component" value="Unassembled WGS sequence"/>
</dbReference>
<comment type="subcellular location">
    <subcellularLocation>
        <location evidence="1">Membrane</location>
        <topology evidence="1">Multi-pass membrane protein</topology>
    </subcellularLocation>
</comment>
<keyword evidence="8" id="KW-1185">Reference proteome</keyword>
<dbReference type="GO" id="GO:0016020">
    <property type="term" value="C:membrane"/>
    <property type="evidence" value="ECO:0007669"/>
    <property type="project" value="UniProtKB-SubCell"/>
</dbReference>
<gene>
    <name evidence="7" type="ORF">QV13_01095</name>
</gene>
<keyword evidence="3 6" id="KW-0812">Transmembrane</keyword>
<evidence type="ECO:0000256" key="3">
    <source>
        <dbReference type="ARBA" id="ARBA00022692"/>
    </source>
</evidence>
<evidence type="ECO:0000313" key="8">
    <source>
        <dbReference type="Proteomes" id="UP000094412"/>
    </source>
</evidence>
<dbReference type="OrthoDB" id="9795496at2"/>
<keyword evidence="4 6" id="KW-1133">Transmembrane helix</keyword>
<dbReference type="EMBL" id="MDEO01000019">
    <property type="protein sequence ID" value="OCX24991.1"/>
    <property type="molecule type" value="Genomic_DNA"/>
</dbReference>
<proteinExistence type="inferred from homology"/>
<feature type="transmembrane region" description="Helical" evidence="6">
    <location>
        <begin position="86"/>
        <end position="105"/>
    </location>
</feature>
<dbReference type="Pfam" id="PF03073">
    <property type="entry name" value="TspO_MBR"/>
    <property type="match status" value="1"/>
</dbReference>
<dbReference type="InterPro" id="IPR038330">
    <property type="entry name" value="TspO/MBR-related_sf"/>
</dbReference>
<dbReference type="InterPro" id="IPR004307">
    <property type="entry name" value="TspO_MBR"/>
</dbReference>
<dbReference type="FunFam" id="1.20.1260.100:FF:000001">
    <property type="entry name" value="translocator protein 2"/>
    <property type="match status" value="1"/>
</dbReference>
<evidence type="ECO:0000313" key="7">
    <source>
        <dbReference type="EMBL" id="OCX24991.1"/>
    </source>
</evidence>
<protein>
    <submittedName>
        <fullName evidence="7">TspO protein</fullName>
    </submittedName>
</protein>
<feature type="transmembrane region" description="Helical" evidence="6">
    <location>
        <begin position="12"/>
        <end position="33"/>
    </location>
</feature>
<organism evidence="7 8">
    <name type="scientific">Mesorhizobium hungaricum</name>
    <dbReference type="NCBI Taxonomy" id="1566387"/>
    <lineage>
        <taxon>Bacteria</taxon>
        <taxon>Pseudomonadati</taxon>
        <taxon>Pseudomonadota</taxon>
        <taxon>Alphaproteobacteria</taxon>
        <taxon>Hyphomicrobiales</taxon>
        <taxon>Phyllobacteriaceae</taxon>
        <taxon>Mesorhizobium</taxon>
    </lineage>
</organism>
<evidence type="ECO:0000256" key="5">
    <source>
        <dbReference type="ARBA" id="ARBA00023136"/>
    </source>
</evidence>
<evidence type="ECO:0000256" key="6">
    <source>
        <dbReference type="SAM" id="Phobius"/>
    </source>
</evidence>
<feature type="transmembrane region" description="Helical" evidence="6">
    <location>
        <begin position="136"/>
        <end position="157"/>
    </location>
</feature>
<dbReference type="CDD" id="cd15904">
    <property type="entry name" value="TSPO_MBR"/>
    <property type="match status" value="1"/>
</dbReference>